<name>A0ABR2Q5U3_9ROSI</name>
<keyword evidence="2" id="KW-1185">Reference proteome</keyword>
<gene>
    <name evidence="1" type="ORF">V6N11_076138</name>
</gene>
<protein>
    <submittedName>
        <fullName evidence="1">Uncharacterized protein</fullName>
    </submittedName>
</protein>
<accession>A0ABR2Q5U3</accession>
<comment type="caution">
    <text evidence="1">The sequence shown here is derived from an EMBL/GenBank/DDBJ whole genome shotgun (WGS) entry which is preliminary data.</text>
</comment>
<organism evidence="1 2">
    <name type="scientific">Hibiscus sabdariffa</name>
    <name type="common">roselle</name>
    <dbReference type="NCBI Taxonomy" id="183260"/>
    <lineage>
        <taxon>Eukaryota</taxon>
        <taxon>Viridiplantae</taxon>
        <taxon>Streptophyta</taxon>
        <taxon>Embryophyta</taxon>
        <taxon>Tracheophyta</taxon>
        <taxon>Spermatophyta</taxon>
        <taxon>Magnoliopsida</taxon>
        <taxon>eudicotyledons</taxon>
        <taxon>Gunneridae</taxon>
        <taxon>Pentapetalae</taxon>
        <taxon>rosids</taxon>
        <taxon>malvids</taxon>
        <taxon>Malvales</taxon>
        <taxon>Malvaceae</taxon>
        <taxon>Malvoideae</taxon>
        <taxon>Hibiscus</taxon>
    </lineage>
</organism>
<dbReference type="EMBL" id="JBBPBN010000045">
    <property type="protein sequence ID" value="KAK8995882.1"/>
    <property type="molecule type" value="Genomic_DNA"/>
</dbReference>
<sequence length="108" mass="12170">MQYLKQQQVQQPDLSTFVLHKPLTTTGSKFLTRSLLGEKLAGQSLRAKLNHLSPCLTLDDDDDDEDGDDTINKPLSESWEAPINGSYLHLYRLVLVCLDFTNDLGSYN</sequence>
<reference evidence="1 2" key="1">
    <citation type="journal article" date="2024" name="G3 (Bethesda)">
        <title>Genome assembly of Hibiscus sabdariffa L. provides insights into metabolisms of medicinal natural products.</title>
        <authorList>
            <person name="Kim T."/>
        </authorList>
    </citation>
    <scope>NUCLEOTIDE SEQUENCE [LARGE SCALE GENOMIC DNA]</scope>
    <source>
        <strain evidence="1">TK-2024</strain>
        <tissue evidence="1">Old leaves</tissue>
    </source>
</reference>
<proteinExistence type="predicted"/>
<dbReference type="Proteomes" id="UP001396334">
    <property type="component" value="Unassembled WGS sequence"/>
</dbReference>
<evidence type="ECO:0000313" key="1">
    <source>
        <dbReference type="EMBL" id="KAK8995882.1"/>
    </source>
</evidence>
<evidence type="ECO:0000313" key="2">
    <source>
        <dbReference type="Proteomes" id="UP001396334"/>
    </source>
</evidence>